<dbReference type="WBParaSite" id="Gr19_v10_g2914.t1">
    <property type="protein sequence ID" value="Gr19_v10_g2914.t1"/>
    <property type="gene ID" value="Gr19_v10_g2914"/>
</dbReference>
<organism evidence="2 3">
    <name type="scientific">Globodera rostochiensis</name>
    <name type="common">Golden nematode worm</name>
    <name type="synonym">Heterodera rostochiensis</name>
    <dbReference type="NCBI Taxonomy" id="31243"/>
    <lineage>
        <taxon>Eukaryota</taxon>
        <taxon>Metazoa</taxon>
        <taxon>Ecdysozoa</taxon>
        <taxon>Nematoda</taxon>
        <taxon>Chromadorea</taxon>
        <taxon>Rhabditida</taxon>
        <taxon>Tylenchina</taxon>
        <taxon>Tylenchomorpha</taxon>
        <taxon>Tylenchoidea</taxon>
        <taxon>Heteroderidae</taxon>
        <taxon>Heteroderinae</taxon>
        <taxon>Globodera</taxon>
    </lineage>
</organism>
<name>A0A914HQC3_GLORO</name>
<accession>A0A914HQC3</accession>
<feature type="signal peptide" evidence="1">
    <location>
        <begin position="1"/>
        <end position="17"/>
    </location>
</feature>
<proteinExistence type="predicted"/>
<sequence>MFLPILLFNVLLVLSESAPWQQKKAALVPKEDDVPLSKCRDGREGIQIEDVKKRDLSAGDKLGIAMFLALVMEKCPYEVLPFIEHCNAELSKDDMYFCLLNGFLVLFDVDEDKCAEKREFPGSQFPGSQFPGSQFPGSQFPAEEFHGAQFPVAQGLALHPIDNHHHVGIWSALPVDELCAESEPKCRQINSFELAALTPGRCMDSNANAR</sequence>
<feature type="chain" id="PRO_5036700223" evidence="1">
    <location>
        <begin position="18"/>
        <end position="210"/>
    </location>
</feature>
<dbReference type="Proteomes" id="UP000887572">
    <property type="component" value="Unplaced"/>
</dbReference>
<keyword evidence="1" id="KW-0732">Signal</keyword>
<evidence type="ECO:0000313" key="2">
    <source>
        <dbReference type="Proteomes" id="UP000887572"/>
    </source>
</evidence>
<reference evidence="3" key="1">
    <citation type="submission" date="2022-11" db="UniProtKB">
        <authorList>
            <consortium name="WormBaseParasite"/>
        </authorList>
    </citation>
    <scope>IDENTIFICATION</scope>
</reference>
<evidence type="ECO:0000256" key="1">
    <source>
        <dbReference type="SAM" id="SignalP"/>
    </source>
</evidence>
<protein>
    <submittedName>
        <fullName evidence="3">Uncharacterized protein</fullName>
    </submittedName>
</protein>
<keyword evidence="2" id="KW-1185">Reference proteome</keyword>
<dbReference type="AlphaFoldDB" id="A0A914HQC3"/>
<evidence type="ECO:0000313" key="3">
    <source>
        <dbReference type="WBParaSite" id="Gr19_v10_g2914.t1"/>
    </source>
</evidence>